<dbReference type="EMBL" id="PRLG01000029">
    <property type="protein sequence ID" value="PYY26257.1"/>
    <property type="molecule type" value="Genomic_DNA"/>
</dbReference>
<protein>
    <submittedName>
        <fullName evidence="12">ABC transporter ATP-binding protein</fullName>
    </submittedName>
</protein>
<dbReference type="Pfam" id="PF00664">
    <property type="entry name" value="ABC_membrane"/>
    <property type="match status" value="1"/>
</dbReference>
<keyword evidence="6 12" id="KW-0067">ATP-binding</keyword>
<evidence type="ECO:0000313" key="12">
    <source>
        <dbReference type="EMBL" id="PYY26257.1"/>
    </source>
</evidence>
<evidence type="ECO:0000256" key="3">
    <source>
        <dbReference type="ARBA" id="ARBA00022475"/>
    </source>
</evidence>
<evidence type="ECO:0000256" key="6">
    <source>
        <dbReference type="ARBA" id="ARBA00022840"/>
    </source>
</evidence>
<dbReference type="PANTHER" id="PTHR24221">
    <property type="entry name" value="ATP-BINDING CASSETTE SUB-FAMILY B"/>
    <property type="match status" value="1"/>
</dbReference>
<dbReference type="PROSITE" id="PS50929">
    <property type="entry name" value="ABC_TM1F"/>
    <property type="match status" value="1"/>
</dbReference>
<feature type="transmembrane region" description="Helical" evidence="9">
    <location>
        <begin position="133"/>
        <end position="150"/>
    </location>
</feature>
<proteinExistence type="predicted"/>
<comment type="caution">
    <text evidence="12">The sequence shown here is derived from an EMBL/GenBank/DDBJ whole genome shotgun (WGS) entry which is preliminary data.</text>
</comment>
<evidence type="ECO:0000259" key="10">
    <source>
        <dbReference type="PROSITE" id="PS50893"/>
    </source>
</evidence>
<dbReference type="PROSITE" id="PS00211">
    <property type="entry name" value="ABC_TRANSPORTER_1"/>
    <property type="match status" value="1"/>
</dbReference>
<feature type="transmembrane region" description="Helical" evidence="9">
    <location>
        <begin position="237"/>
        <end position="256"/>
    </location>
</feature>
<dbReference type="SUPFAM" id="SSF52540">
    <property type="entry name" value="P-loop containing nucleoside triphosphate hydrolases"/>
    <property type="match status" value="1"/>
</dbReference>
<evidence type="ECO:0000256" key="9">
    <source>
        <dbReference type="SAM" id="Phobius"/>
    </source>
</evidence>
<dbReference type="InterPro" id="IPR003593">
    <property type="entry name" value="AAA+_ATPase"/>
</dbReference>
<keyword evidence="7 9" id="KW-1133">Transmembrane helix</keyword>
<evidence type="ECO:0000256" key="2">
    <source>
        <dbReference type="ARBA" id="ARBA00022448"/>
    </source>
</evidence>
<organism evidence="12 13">
    <name type="scientific">Paenibacillus illinoisensis</name>
    <dbReference type="NCBI Taxonomy" id="59845"/>
    <lineage>
        <taxon>Bacteria</taxon>
        <taxon>Bacillati</taxon>
        <taxon>Bacillota</taxon>
        <taxon>Bacilli</taxon>
        <taxon>Bacillales</taxon>
        <taxon>Paenibacillaceae</taxon>
        <taxon>Paenibacillus</taxon>
    </lineage>
</organism>
<dbReference type="InterPro" id="IPR017871">
    <property type="entry name" value="ABC_transporter-like_CS"/>
</dbReference>
<dbReference type="InterPro" id="IPR003439">
    <property type="entry name" value="ABC_transporter-like_ATP-bd"/>
</dbReference>
<evidence type="ECO:0000256" key="7">
    <source>
        <dbReference type="ARBA" id="ARBA00022989"/>
    </source>
</evidence>
<dbReference type="SMART" id="SM00382">
    <property type="entry name" value="AAA"/>
    <property type="match status" value="1"/>
</dbReference>
<feature type="transmembrane region" description="Helical" evidence="9">
    <location>
        <begin position="156"/>
        <end position="177"/>
    </location>
</feature>
<dbReference type="Pfam" id="PF00005">
    <property type="entry name" value="ABC_tran"/>
    <property type="match status" value="1"/>
</dbReference>
<sequence length="573" mass="65377">MLKQCLFQLKWWIFLYIALGWAIQLFGSLGIFFFQKILDTAIEVNRMDEMIHLIMIYGALLVGTVILNYVDEYPSVYLSKRLTEQLKIMALAKIAKIDYQAYQNVGTGQMIKVIENGAEAGNEIIYGFYLKTLHELLPTILFSLLFISFYDPRIMIIIAAGYVVVFGVTNLILKFLYRMKSTILNEQESISRYSIRGFMELVVFRTNKRYEKEMAKLSASARLMINKSAQLRMIHEAFFAIFEVFITVIKLVILFFGVKSVVTGDSSIGVIVALFLFIEKIYSPIAIFNVLFVDYRLNQVTYKRFDAFIQAPEDRNLDRGHEVMGLKGNVEFRDVSFGYSGDSILHDISLTIPQGSSVALVGRSGSGKSTMIKLLTGLLKKNSGKLLVDGLDIDELKLNSYYDHISYLSQETPIFDATIRDNVCFDQSILDEAIYELLDKVHLKHTILKWPEGLNTLVGERGLKLSGGERQRLAFARILLQRRNVLILDEPVSALDNITEKSIMETILKEFSGKTVIIVAHRLNFIRQVDQIVVMDEGKIVGHGPFDKLIQNCEPFRELWLRKDAEQALQPIE</sequence>
<gene>
    <name evidence="12" type="ORF">PIL02S_05647</name>
</gene>
<dbReference type="Gene3D" id="3.40.50.300">
    <property type="entry name" value="P-loop containing nucleotide triphosphate hydrolases"/>
    <property type="match status" value="1"/>
</dbReference>
<evidence type="ECO:0000313" key="13">
    <source>
        <dbReference type="Proteomes" id="UP000247459"/>
    </source>
</evidence>
<evidence type="ECO:0000256" key="5">
    <source>
        <dbReference type="ARBA" id="ARBA00022741"/>
    </source>
</evidence>
<comment type="subcellular location">
    <subcellularLocation>
        <location evidence="1">Cell membrane</location>
        <topology evidence="1">Multi-pass membrane protein</topology>
    </subcellularLocation>
</comment>
<dbReference type="GO" id="GO:0016887">
    <property type="term" value="F:ATP hydrolysis activity"/>
    <property type="evidence" value="ECO:0007669"/>
    <property type="project" value="InterPro"/>
</dbReference>
<dbReference type="GO" id="GO:0005886">
    <property type="term" value="C:plasma membrane"/>
    <property type="evidence" value="ECO:0007669"/>
    <property type="project" value="UniProtKB-SubCell"/>
</dbReference>
<evidence type="ECO:0000259" key="11">
    <source>
        <dbReference type="PROSITE" id="PS50929"/>
    </source>
</evidence>
<dbReference type="RefSeq" id="WP_110822285.1">
    <property type="nucleotide sequence ID" value="NZ_PRLG01000029.1"/>
</dbReference>
<dbReference type="InterPro" id="IPR039421">
    <property type="entry name" value="Type_1_exporter"/>
</dbReference>
<dbReference type="Gene3D" id="1.20.1560.10">
    <property type="entry name" value="ABC transporter type 1, transmembrane domain"/>
    <property type="match status" value="1"/>
</dbReference>
<feature type="domain" description="ABC transmembrane type-1" evidence="11">
    <location>
        <begin position="14"/>
        <end position="297"/>
    </location>
</feature>
<reference evidence="12 13" key="1">
    <citation type="submission" date="2018-01" db="EMBL/GenBank/DDBJ databases">
        <title>Genome sequence of the PGP bacterium Paenibacillus illinoisensis E3.</title>
        <authorList>
            <person name="Rolli E."/>
            <person name="Marasco R."/>
            <person name="Bessem C."/>
            <person name="Michoud G."/>
            <person name="Gaiarsa S."/>
            <person name="Borin S."/>
            <person name="Daffonchio D."/>
        </authorList>
    </citation>
    <scope>NUCLEOTIDE SEQUENCE [LARGE SCALE GENOMIC DNA]</scope>
    <source>
        <strain evidence="12 13">E3</strain>
    </source>
</reference>
<feature type="transmembrane region" description="Helical" evidence="9">
    <location>
        <begin position="268"/>
        <end position="293"/>
    </location>
</feature>
<accession>A0A2W0C2Y6</accession>
<feature type="transmembrane region" description="Helical" evidence="9">
    <location>
        <begin position="12"/>
        <end position="38"/>
    </location>
</feature>
<dbReference type="GO" id="GO:0005524">
    <property type="term" value="F:ATP binding"/>
    <property type="evidence" value="ECO:0007669"/>
    <property type="project" value="UniProtKB-KW"/>
</dbReference>
<feature type="transmembrane region" description="Helical" evidence="9">
    <location>
        <begin position="50"/>
        <end position="70"/>
    </location>
</feature>
<keyword evidence="4 9" id="KW-0812">Transmembrane</keyword>
<dbReference type="PANTHER" id="PTHR24221:SF653">
    <property type="entry name" value="TRANSPORT ATP-BINDING PROTEIN CYDC"/>
    <property type="match status" value="1"/>
</dbReference>
<evidence type="ECO:0000256" key="4">
    <source>
        <dbReference type="ARBA" id="ARBA00022692"/>
    </source>
</evidence>
<keyword evidence="3" id="KW-1003">Cell membrane</keyword>
<feature type="domain" description="ABC transporter" evidence="10">
    <location>
        <begin position="330"/>
        <end position="562"/>
    </location>
</feature>
<dbReference type="FunFam" id="3.40.50.300:FF:000221">
    <property type="entry name" value="Multidrug ABC transporter ATP-binding protein"/>
    <property type="match status" value="1"/>
</dbReference>
<dbReference type="PROSITE" id="PS50893">
    <property type="entry name" value="ABC_TRANSPORTER_2"/>
    <property type="match status" value="1"/>
</dbReference>
<dbReference type="AlphaFoldDB" id="A0A2W0C2Y6"/>
<evidence type="ECO:0000256" key="8">
    <source>
        <dbReference type="ARBA" id="ARBA00023136"/>
    </source>
</evidence>
<dbReference type="InterPro" id="IPR011527">
    <property type="entry name" value="ABC1_TM_dom"/>
</dbReference>
<keyword evidence="8 9" id="KW-0472">Membrane</keyword>
<dbReference type="OrthoDB" id="9802264at2"/>
<dbReference type="InterPro" id="IPR027417">
    <property type="entry name" value="P-loop_NTPase"/>
</dbReference>
<dbReference type="Proteomes" id="UP000247459">
    <property type="component" value="Unassembled WGS sequence"/>
</dbReference>
<keyword evidence="2" id="KW-0813">Transport</keyword>
<evidence type="ECO:0000256" key="1">
    <source>
        <dbReference type="ARBA" id="ARBA00004651"/>
    </source>
</evidence>
<dbReference type="GO" id="GO:0140359">
    <property type="term" value="F:ABC-type transporter activity"/>
    <property type="evidence" value="ECO:0007669"/>
    <property type="project" value="InterPro"/>
</dbReference>
<dbReference type="GO" id="GO:0034040">
    <property type="term" value="F:ATPase-coupled lipid transmembrane transporter activity"/>
    <property type="evidence" value="ECO:0007669"/>
    <property type="project" value="TreeGrafter"/>
</dbReference>
<dbReference type="SUPFAM" id="SSF90123">
    <property type="entry name" value="ABC transporter transmembrane region"/>
    <property type="match status" value="1"/>
</dbReference>
<keyword evidence="5" id="KW-0547">Nucleotide-binding</keyword>
<name>A0A2W0C2Y6_9BACL</name>
<dbReference type="InterPro" id="IPR036640">
    <property type="entry name" value="ABC1_TM_sf"/>
</dbReference>